<dbReference type="Proteomes" id="UP000095455">
    <property type="component" value="Unassembled WGS sequence"/>
</dbReference>
<reference evidence="1 2" key="1">
    <citation type="submission" date="2015-09" db="EMBL/GenBank/DDBJ databases">
        <authorList>
            <consortium name="Pathogen Informatics"/>
        </authorList>
    </citation>
    <scope>NUCLEOTIDE SEQUENCE [LARGE SCALE GENOMIC DNA]</scope>
    <source>
        <strain evidence="1 2">2789STDY5608822</strain>
    </source>
</reference>
<proteinExistence type="predicted"/>
<evidence type="ECO:0008006" key="3">
    <source>
        <dbReference type="Google" id="ProtNLM"/>
    </source>
</evidence>
<sequence length="163" mass="18936">MKEGGVYHGVMGRIERFLYRKATACQGQSKEIVDYIKRYEPGKASFLYRNLQHRFVLPNQTPSSRKPFRIVYAGLLGVAQNILELIERVDFKGMGAELHLFGGGNQAVEIEDYVRTHDRGVFYHGSLPKERMREELIRYHASIIPLTVRIRGRYLLNYLICCR</sequence>
<gene>
    <name evidence="1" type="ORF">ERS852380_00726</name>
</gene>
<evidence type="ECO:0000313" key="2">
    <source>
        <dbReference type="Proteomes" id="UP000095455"/>
    </source>
</evidence>
<dbReference type="AlphaFoldDB" id="A0A8D9NYK6"/>
<accession>A0A8D9NYK6</accession>
<organism evidence="1 2">
    <name type="scientific">Parabacteroides distasonis</name>
    <dbReference type="NCBI Taxonomy" id="823"/>
    <lineage>
        <taxon>Bacteria</taxon>
        <taxon>Pseudomonadati</taxon>
        <taxon>Bacteroidota</taxon>
        <taxon>Bacteroidia</taxon>
        <taxon>Bacteroidales</taxon>
        <taxon>Tannerellaceae</taxon>
        <taxon>Parabacteroides</taxon>
    </lineage>
</organism>
<dbReference type="EMBL" id="CYYK01000002">
    <property type="protein sequence ID" value="CUN62624.1"/>
    <property type="molecule type" value="Genomic_DNA"/>
</dbReference>
<evidence type="ECO:0000313" key="1">
    <source>
        <dbReference type="EMBL" id="CUN62624.1"/>
    </source>
</evidence>
<comment type="caution">
    <text evidence="1">The sequence shown here is derived from an EMBL/GenBank/DDBJ whole genome shotgun (WGS) entry which is preliminary data.</text>
</comment>
<name>A0A8D9NYK6_PARDI</name>
<protein>
    <recommendedName>
        <fullName evidence="3">Glycosyltransferase</fullName>
    </recommendedName>
</protein>
<dbReference type="SUPFAM" id="SSF53756">
    <property type="entry name" value="UDP-Glycosyltransferase/glycogen phosphorylase"/>
    <property type="match status" value="1"/>
</dbReference>